<name>A0A2Z6N6U4_TRISU</name>
<gene>
    <name evidence="1" type="ORF">TSUD_05350</name>
</gene>
<keyword evidence="2" id="KW-1185">Reference proteome</keyword>
<dbReference type="AlphaFoldDB" id="A0A2Z6N6U4"/>
<organism evidence="1 2">
    <name type="scientific">Trifolium subterraneum</name>
    <name type="common">Subterranean clover</name>
    <dbReference type="NCBI Taxonomy" id="3900"/>
    <lineage>
        <taxon>Eukaryota</taxon>
        <taxon>Viridiplantae</taxon>
        <taxon>Streptophyta</taxon>
        <taxon>Embryophyta</taxon>
        <taxon>Tracheophyta</taxon>
        <taxon>Spermatophyta</taxon>
        <taxon>Magnoliopsida</taxon>
        <taxon>eudicotyledons</taxon>
        <taxon>Gunneridae</taxon>
        <taxon>Pentapetalae</taxon>
        <taxon>rosids</taxon>
        <taxon>fabids</taxon>
        <taxon>Fabales</taxon>
        <taxon>Fabaceae</taxon>
        <taxon>Papilionoideae</taxon>
        <taxon>50 kb inversion clade</taxon>
        <taxon>NPAAA clade</taxon>
        <taxon>Hologalegina</taxon>
        <taxon>IRL clade</taxon>
        <taxon>Trifolieae</taxon>
        <taxon>Trifolium</taxon>
    </lineage>
</organism>
<sequence>MSWRLLHETGSLWFNVLAAKYGMRDGQVDMGGSRASNWWKDIIGIRFGTDGGIKSWFVDNVVKMVG</sequence>
<evidence type="ECO:0000313" key="2">
    <source>
        <dbReference type="Proteomes" id="UP000242715"/>
    </source>
</evidence>
<dbReference type="EMBL" id="DF973351">
    <property type="protein sequence ID" value="GAU27309.1"/>
    <property type="molecule type" value="Genomic_DNA"/>
</dbReference>
<accession>A0A2Z6N6U4</accession>
<protein>
    <recommendedName>
        <fullName evidence="3">Reverse transcriptase zinc-binding domain-containing protein</fullName>
    </recommendedName>
</protein>
<dbReference type="Proteomes" id="UP000242715">
    <property type="component" value="Unassembled WGS sequence"/>
</dbReference>
<evidence type="ECO:0008006" key="3">
    <source>
        <dbReference type="Google" id="ProtNLM"/>
    </source>
</evidence>
<proteinExistence type="predicted"/>
<evidence type="ECO:0000313" key="1">
    <source>
        <dbReference type="EMBL" id="GAU27309.1"/>
    </source>
</evidence>
<reference evidence="2" key="1">
    <citation type="journal article" date="2017" name="Front. Plant Sci.">
        <title>Climate Clever Clovers: New Paradigm to Reduce the Environmental Footprint of Ruminants by Breeding Low Methanogenic Forages Utilizing Haplotype Variation.</title>
        <authorList>
            <person name="Kaur P."/>
            <person name="Appels R."/>
            <person name="Bayer P.E."/>
            <person name="Keeble-Gagnere G."/>
            <person name="Wang J."/>
            <person name="Hirakawa H."/>
            <person name="Shirasawa K."/>
            <person name="Vercoe P."/>
            <person name="Stefanova K."/>
            <person name="Durmic Z."/>
            <person name="Nichols P."/>
            <person name="Revell C."/>
            <person name="Isobe S.N."/>
            <person name="Edwards D."/>
            <person name="Erskine W."/>
        </authorList>
    </citation>
    <scope>NUCLEOTIDE SEQUENCE [LARGE SCALE GENOMIC DNA]</scope>
    <source>
        <strain evidence="2">cv. Daliak</strain>
    </source>
</reference>